<dbReference type="Gene3D" id="3.40.50.620">
    <property type="entry name" value="HUPs"/>
    <property type="match status" value="1"/>
</dbReference>
<keyword evidence="5 9" id="KW-0067">ATP-binding</keyword>
<comment type="subunit">
    <text evidence="9">Homohexamer.</text>
</comment>
<feature type="binding site" evidence="9">
    <location>
        <begin position="30"/>
        <end position="31"/>
    </location>
    <ligand>
        <name>ATP</name>
        <dbReference type="ChEBI" id="CHEBI:30616"/>
    </ligand>
</feature>
<dbReference type="NCBIfam" id="TIGR00125">
    <property type="entry name" value="cyt_tran_rel"/>
    <property type="match status" value="1"/>
</dbReference>
<keyword evidence="6 9" id="KW-0460">Magnesium</keyword>
<evidence type="ECO:0000256" key="1">
    <source>
        <dbReference type="ARBA" id="ARBA00022490"/>
    </source>
</evidence>
<feature type="binding site" evidence="9">
    <location>
        <position position="108"/>
    </location>
    <ligand>
        <name>substrate</name>
    </ligand>
</feature>
<keyword evidence="7 9" id="KW-0173">Coenzyme A biosynthesis</keyword>
<feature type="binding site" evidence="9">
    <location>
        <position position="30"/>
    </location>
    <ligand>
        <name>substrate</name>
    </ligand>
</feature>
<dbReference type="GO" id="GO:0005737">
    <property type="term" value="C:cytoplasm"/>
    <property type="evidence" value="ECO:0007669"/>
    <property type="project" value="UniProtKB-SubCell"/>
</dbReference>
<accession>A0A1G4G315</accession>
<dbReference type="NCBIfam" id="TIGR01510">
    <property type="entry name" value="coaD_prev_kdtB"/>
    <property type="match status" value="1"/>
</dbReference>
<keyword evidence="12" id="KW-1185">Reference proteome</keyword>
<comment type="similarity">
    <text evidence="9">Belongs to the bacterial CoaD family.</text>
</comment>
<keyword evidence="3 9" id="KW-0548">Nucleotidyltransferase</keyword>
<sequence length="172" mass="19466">MKMHNLPEMDHVTPSHPASSSWRVALFPGTFDPFTIGHESLVRRGLELVDEIVISIGVNEAKKALFALEKRVEMISSLYRNEPRVKVRSYSSLTVDFAREMGARFILRGIRTVSDFEYEKSIADMNRAISGIETFVLFTEPELTHISSSHVRELLRYGHDVSAFVPKGMILG</sequence>
<feature type="binding site" evidence="9">
    <location>
        <position position="62"/>
    </location>
    <ligand>
        <name>substrate</name>
    </ligand>
</feature>
<keyword evidence="2 9" id="KW-0808">Transferase</keyword>
<dbReference type="SUPFAM" id="SSF52374">
    <property type="entry name" value="Nucleotidylyl transferase"/>
    <property type="match status" value="1"/>
</dbReference>
<dbReference type="InterPro" id="IPR001980">
    <property type="entry name" value="PPAT"/>
</dbReference>
<evidence type="ECO:0000256" key="6">
    <source>
        <dbReference type="ARBA" id="ARBA00022842"/>
    </source>
</evidence>
<dbReference type="AlphaFoldDB" id="A0A1G4G315"/>
<gene>
    <name evidence="9 11" type="primary">coaD</name>
    <name evidence="11" type="ORF">ING2E5A_0049</name>
</gene>
<evidence type="ECO:0000313" key="11">
    <source>
        <dbReference type="EMBL" id="SCM55135.1"/>
    </source>
</evidence>
<dbReference type="Proteomes" id="UP000178485">
    <property type="component" value="Chromosome i"/>
</dbReference>
<evidence type="ECO:0000259" key="10">
    <source>
        <dbReference type="Pfam" id="PF01467"/>
    </source>
</evidence>
<dbReference type="EMBL" id="LT608328">
    <property type="protein sequence ID" value="SCM55135.1"/>
    <property type="molecule type" value="Genomic_DNA"/>
</dbReference>
<comment type="function">
    <text evidence="9">Reversibly transfers an adenylyl group from ATP to 4'-phosphopantetheine, yielding dephospho-CoA (dPCoA) and pyrophosphate.</text>
</comment>
<feature type="binding site" evidence="9">
    <location>
        <begin position="109"/>
        <end position="111"/>
    </location>
    <ligand>
        <name>ATP</name>
        <dbReference type="ChEBI" id="CHEBI:30616"/>
    </ligand>
</feature>
<evidence type="ECO:0000256" key="5">
    <source>
        <dbReference type="ARBA" id="ARBA00022840"/>
    </source>
</evidence>
<dbReference type="InterPro" id="IPR014729">
    <property type="entry name" value="Rossmann-like_a/b/a_fold"/>
</dbReference>
<feature type="binding site" evidence="9">
    <location>
        <position position="38"/>
    </location>
    <ligand>
        <name>ATP</name>
        <dbReference type="ChEBI" id="CHEBI:30616"/>
    </ligand>
</feature>
<proteinExistence type="inferred from homology"/>
<dbReference type="GO" id="GO:0015937">
    <property type="term" value="P:coenzyme A biosynthetic process"/>
    <property type="evidence" value="ECO:0007669"/>
    <property type="project" value="UniProtKB-UniRule"/>
</dbReference>
<keyword evidence="4 9" id="KW-0547">Nucleotide-binding</keyword>
<evidence type="ECO:0000256" key="9">
    <source>
        <dbReference type="HAMAP-Rule" id="MF_00151"/>
    </source>
</evidence>
<feature type="binding site" evidence="9">
    <location>
        <position position="94"/>
    </location>
    <ligand>
        <name>substrate</name>
    </ligand>
</feature>
<evidence type="ECO:0000256" key="7">
    <source>
        <dbReference type="ARBA" id="ARBA00022993"/>
    </source>
</evidence>
<feature type="domain" description="Cytidyltransferase-like" evidence="10">
    <location>
        <begin position="26"/>
        <end position="153"/>
    </location>
</feature>
<feature type="binding site" evidence="9">
    <location>
        <begin position="143"/>
        <end position="149"/>
    </location>
    <ligand>
        <name>ATP</name>
        <dbReference type="ChEBI" id="CHEBI:30616"/>
    </ligand>
</feature>
<protein>
    <recommendedName>
        <fullName evidence="9">Phosphopantetheine adenylyltransferase</fullName>
        <ecNumber evidence="9">2.7.7.3</ecNumber>
    </recommendedName>
    <alternativeName>
        <fullName evidence="9">Dephospho-CoA pyrophosphorylase</fullName>
    </alternativeName>
    <alternativeName>
        <fullName evidence="9">Pantetheine-phosphate adenylyltransferase</fullName>
        <shortName evidence="9">PPAT</shortName>
    </alternativeName>
</protein>
<dbReference type="InterPro" id="IPR004821">
    <property type="entry name" value="Cyt_trans-like"/>
</dbReference>
<dbReference type="GO" id="GO:0004595">
    <property type="term" value="F:pantetheine-phosphate adenylyltransferase activity"/>
    <property type="evidence" value="ECO:0007669"/>
    <property type="project" value="UniProtKB-UniRule"/>
</dbReference>
<name>A0A1G4G315_9BACT</name>
<feature type="binding site" evidence="9">
    <location>
        <position position="119"/>
    </location>
    <ligand>
        <name>ATP</name>
        <dbReference type="ChEBI" id="CHEBI:30616"/>
    </ligand>
</feature>
<keyword evidence="1 9" id="KW-0963">Cytoplasm</keyword>
<feature type="site" description="Transition state stabilizer" evidence="9">
    <location>
        <position position="38"/>
    </location>
</feature>
<evidence type="ECO:0000256" key="8">
    <source>
        <dbReference type="ARBA" id="ARBA00029346"/>
    </source>
</evidence>
<comment type="catalytic activity">
    <reaction evidence="8 9">
        <text>(R)-4'-phosphopantetheine + ATP + H(+) = 3'-dephospho-CoA + diphosphate</text>
        <dbReference type="Rhea" id="RHEA:19801"/>
        <dbReference type="ChEBI" id="CHEBI:15378"/>
        <dbReference type="ChEBI" id="CHEBI:30616"/>
        <dbReference type="ChEBI" id="CHEBI:33019"/>
        <dbReference type="ChEBI" id="CHEBI:57328"/>
        <dbReference type="ChEBI" id="CHEBI:61723"/>
        <dbReference type="EC" id="2.7.7.3"/>
    </reaction>
</comment>
<dbReference type="KEGG" id="pmuc:ING2E5A_0049"/>
<dbReference type="STRING" id="1642646.ING2E5A_0049"/>
<evidence type="ECO:0000256" key="4">
    <source>
        <dbReference type="ARBA" id="ARBA00022741"/>
    </source>
</evidence>
<comment type="cofactor">
    <cofactor evidence="9">
        <name>Mg(2+)</name>
        <dbReference type="ChEBI" id="CHEBI:18420"/>
    </cofactor>
</comment>
<evidence type="ECO:0000313" key="12">
    <source>
        <dbReference type="Proteomes" id="UP000178485"/>
    </source>
</evidence>
<dbReference type="PRINTS" id="PR01020">
    <property type="entry name" value="LPSBIOSNTHSS"/>
</dbReference>
<dbReference type="Pfam" id="PF01467">
    <property type="entry name" value="CTP_transf_like"/>
    <property type="match status" value="1"/>
</dbReference>
<organism evidence="11 12">
    <name type="scientific">Petrimonas mucosa</name>
    <dbReference type="NCBI Taxonomy" id="1642646"/>
    <lineage>
        <taxon>Bacteria</taxon>
        <taxon>Pseudomonadati</taxon>
        <taxon>Bacteroidota</taxon>
        <taxon>Bacteroidia</taxon>
        <taxon>Bacteroidales</taxon>
        <taxon>Dysgonomonadaceae</taxon>
        <taxon>Petrimonas</taxon>
    </lineage>
</organism>
<reference evidence="11 12" key="1">
    <citation type="submission" date="2016-08" db="EMBL/GenBank/DDBJ databases">
        <authorList>
            <person name="Seilhamer J.J."/>
        </authorList>
    </citation>
    <scope>NUCLEOTIDE SEQUENCE [LARGE SCALE GENOMIC DNA]</scope>
    <source>
        <strain evidence="11">ING2-E5A</strain>
    </source>
</reference>
<evidence type="ECO:0000256" key="2">
    <source>
        <dbReference type="ARBA" id="ARBA00022679"/>
    </source>
</evidence>
<dbReference type="GO" id="GO:0005524">
    <property type="term" value="F:ATP binding"/>
    <property type="evidence" value="ECO:0007669"/>
    <property type="project" value="UniProtKB-KW"/>
</dbReference>
<dbReference type="HAMAP" id="MF_00151">
    <property type="entry name" value="PPAT_bact"/>
    <property type="match status" value="1"/>
</dbReference>
<dbReference type="PANTHER" id="PTHR21342:SF1">
    <property type="entry name" value="PHOSPHOPANTETHEINE ADENYLYLTRANSFERASE"/>
    <property type="match status" value="1"/>
</dbReference>
<dbReference type="UniPathway" id="UPA00241">
    <property type="reaction ID" value="UER00355"/>
</dbReference>
<evidence type="ECO:0000256" key="3">
    <source>
        <dbReference type="ARBA" id="ARBA00022695"/>
    </source>
</evidence>
<dbReference type="EC" id="2.7.7.3" evidence="9"/>
<comment type="pathway">
    <text evidence="9">Cofactor biosynthesis; coenzyme A biosynthesis; CoA from (R)-pantothenate: step 4/5.</text>
</comment>
<comment type="subcellular location">
    <subcellularLocation>
        <location evidence="9">Cytoplasm</location>
    </subcellularLocation>
</comment>
<dbReference type="PANTHER" id="PTHR21342">
    <property type="entry name" value="PHOSPHOPANTETHEINE ADENYLYLTRANSFERASE"/>
    <property type="match status" value="1"/>
</dbReference>